<keyword evidence="6 7" id="KW-0472">Membrane</keyword>
<feature type="transmembrane region" description="Helical" evidence="7">
    <location>
        <begin position="67"/>
        <end position="85"/>
    </location>
</feature>
<protein>
    <recommendedName>
        <fullName evidence="8">Peptidase S54 rhomboid domain-containing protein</fullName>
    </recommendedName>
</protein>
<feature type="transmembrane region" description="Helical" evidence="7">
    <location>
        <begin position="193"/>
        <end position="212"/>
    </location>
</feature>
<dbReference type="AlphaFoldDB" id="A0A1G1V9I6"/>
<feature type="transmembrane region" description="Helical" evidence="7">
    <location>
        <begin position="153"/>
        <end position="173"/>
    </location>
</feature>
<dbReference type="SUPFAM" id="SSF144091">
    <property type="entry name" value="Rhomboid-like"/>
    <property type="match status" value="1"/>
</dbReference>
<dbReference type="GO" id="GO:0004252">
    <property type="term" value="F:serine-type endopeptidase activity"/>
    <property type="evidence" value="ECO:0007669"/>
    <property type="project" value="InterPro"/>
</dbReference>
<comment type="caution">
    <text evidence="9">The sequence shown here is derived from an EMBL/GenBank/DDBJ whole genome shotgun (WGS) entry which is preliminary data.</text>
</comment>
<evidence type="ECO:0000256" key="1">
    <source>
        <dbReference type="ARBA" id="ARBA00004141"/>
    </source>
</evidence>
<dbReference type="InterPro" id="IPR035952">
    <property type="entry name" value="Rhomboid-like_sf"/>
</dbReference>
<dbReference type="Pfam" id="PF01694">
    <property type="entry name" value="Rhomboid"/>
    <property type="match status" value="1"/>
</dbReference>
<keyword evidence="5 7" id="KW-1133">Transmembrane helix</keyword>
<evidence type="ECO:0000256" key="7">
    <source>
        <dbReference type="SAM" id="Phobius"/>
    </source>
</evidence>
<evidence type="ECO:0000256" key="2">
    <source>
        <dbReference type="ARBA" id="ARBA00022475"/>
    </source>
</evidence>
<evidence type="ECO:0000256" key="5">
    <source>
        <dbReference type="ARBA" id="ARBA00022989"/>
    </source>
</evidence>
<dbReference type="InterPro" id="IPR022764">
    <property type="entry name" value="Peptidase_S54_rhomboid_dom"/>
</dbReference>
<feature type="transmembrane region" description="Helical" evidence="7">
    <location>
        <begin position="12"/>
        <end position="32"/>
    </location>
</feature>
<dbReference type="PANTHER" id="PTHR43066">
    <property type="entry name" value="RHOMBOID-RELATED PROTEIN"/>
    <property type="match status" value="1"/>
</dbReference>
<evidence type="ECO:0000313" key="9">
    <source>
        <dbReference type="EMBL" id="OGY12036.1"/>
    </source>
</evidence>
<organism evidence="9 10">
    <name type="scientific">Candidatus Blackburnbacteria bacterium RIFCSPHIGHO2_12_FULL_41_13b</name>
    <dbReference type="NCBI Taxonomy" id="1797517"/>
    <lineage>
        <taxon>Bacteria</taxon>
        <taxon>Candidatus Blackburniibacteriota</taxon>
    </lineage>
</organism>
<feature type="transmembrane region" description="Helical" evidence="7">
    <location>
        <begin position="122"/>
        <end position="141"/>
    </location>
</feature>
<evidence type="ECO:0000256" key="4">
    <source>
        <dbReference type="ARBA" id="ARBA00022692"/>
    </source>
</evidence>
<evidence type="ECO:0000313" key="10">
    <source>
        <dbReference type="Proteomes" id="UP000178272"/>
    </source>
</evidence>
<dbReference type="GO" id="GO:0016020">
    <property type="term" value="C:membrane"/>
    <property type="evidence" value="ECO:0007669"/>
    <property type="project" value="UniProtKB-SubCell"/>
</dbReference>
<keyword evidence="2" id="KW-1003">Cell membrane</keyword>
<dbReference type="STRING" id="1797517.A3F61_03280"/>
<feature type="transmembrane region" description="Helical" evidence="7">
    <location>
        <begin position="97"/>
        <end position="116"/>
    </location>
</feature>
<name>A0A1G1V9I6_9BACT</name>
<dbReference type="EMBL" id="MHCA01000027">
    <property type="protein sequence ID" value="OGY12036.1"/>
    <property type="molecule type" value="Genomic_DNA"/>
</dbReference>
<evidence type="ECO:0000256" key="3">
    <source>
        <dbReference type="ARBA" id="ARBA00022519"/>
    </source>
</evidence>
<evidence type="ECO:0000256" key="6">
    <source>
        <dbReference type="ARBA" id="ARBA00023136"/>
    </source>
</evidence>
<feature type="domain" description="Peptidase S54 rhomboid" evidence="8">
    <location>
        <begin position="59"/>
        <end position="210"/>
    </location>
</feature>
<sequence length="224" mass="24404">MIPLKDSHPAKIFPFWTIAIIALSVFVFFIQLNSPDLESFIYQYALVPSLVDFGNWSTLIPFVTSQYLHGGFLHVASNMLFLWVFGDNVEEKLGQVFFPIFYTLAGVVGGLAQYTLSPYSDIPMLGASGAVAGVLGAYFALFPHHTIKTLVPVMGFVSVVNIPASVMLIYWFVTQLFSGVGSIAFSPSEVGGVAYLAHIGGFAAGWLIGSSYKRNPQLSPNQLH</sequence>
<accession>A0A1G1V9I6</accession>
<dbReference type="PANTHER" id="PTHR43066:SF26">
    <property type="entry name" value="RHOMBOID PROTEASE GLPG"/>
    <property type="match status" value="1"/>
</dbReference>
<dbReference type="Proteomes" id="UP000178272">
    <property type="component" value="Unassembled WGS sequence"/>
</dbReference>
<comment type="subcellular location">
    <subcellularLocation>
        <location evidence="1">Membrane</location>
        <topology evidence="1">Multi-pass membrane protein</topology>
    </subcellularLocation>
</comment>
<proteinExistence type="predicted"/>
<reference evidence="9 10" key="1">
    <citation type="journal article" date="2016" name="Nat. Commun.">
        <title>Thousands of microbial genomes shed light on interconnected biogeochemical processes in an aquifer system.</title>
        <authorList>
            <person name="Anantharaman K."/>
            <person name="Brown C.T."/>
            <person name="Hug L.A."/>
            <person name="Sharon I."/>
            <person name="Castelle C.J."/>
            <person name="Probst A.J."/>
            <person name="Thomas B.C."/>
            <person name="Singh A."/>
            <person name="Wilkins M.J."/>
            <person name="Karaoz U."/>
            <person name="Brodie E.L."/>
            <person name="Williams K.H."/>
            <person name="Hubbard S.S."/>
            <person name="Banfield J.F."/>
        </authorList>
    </citation>
    <scope>NUCLEOTIDE SEQUENCE [LARGE SCALE GENOMIC DNA]</scope>
</reference>
<keyword evidence="4 7" id="KW-0812">Transmembrane</keyword>
<dbReference type="Gene3D" id="1.20.1540.10">
    <property type="entry name" value="Rhomboid-like"/>
    <property type="match status" value="1"/>
</dbReference>
<gene>
    <name evidence="9" type="ORF">A3F61_03280</name>
</gene>
<evidence type="ECO:0000259" key="8">
    <source>
        <dbReference type="Pfam" id="PF01694"/>
    </source>
</evidence>
<keyword evidence="3" id="KW-0997">Cell inner membrane</keyword>